<dbReference type="KEGG" id="thu:AC731_010015"/>
<evidence type="ECO:0000313" key="2">
    <source>
        <dbReference type="EMBL" id="AMO37258.1"/>
    </source>
</evidence>
<reference evidence="3" key="1">
    <citation type="submission" date="2016-03" db="EMBL/GenBank/DDBJ databases">
        <authorList>
            <person name="Ma C."/>
            <person name="Zhou S."/>
            <person name="Yang G."/>
        </authorList>
    </citation>
    <scope>NUCLEOTIDE SEQUENCE [LARGE SCALE GENOMIC DNA]</scope>
    <source>
        <strain evidence="3">SgZ-1</strain>
    </source>
</reference>
<organism evidence="2 3">
    <name type="scientific">Thauera humireducens</name>
    <dbReference type="NCBI Taxonomy" id="1134435"/>
    <lineage>
        <taxon>Bacteria</taxon>
        <taxon>Pseudomonadati</taxon>
        <taxon>Pseudomonadota</taxon>
        <taxon>Betaproteobacteria</taxon>
        <taxon>Rhodocyclales</taxon>
        <taxon>Zoogloeaceae</taxon>
        <taxon>Thauera</taxon>
    </lineage>
</organism>
<dbReference type="RefSeq" id="WP_048705726.1">
    <property type="nucleotide sequence ID" value="NZ_CP014646.1"/>
</dbReference>
<feature type="region of interest" description="Disordered" evidence="1">
    <location>
        <begin position="113"/>
        <end position="132"/>
    </location>
</feature>
<keyword evidence="3" id="KW-1185">Reference proteome</keyword>
<evidence type="ECO:0000256" key="1">
    <source>
        <dbReference type="SAM" id="MobiDB-lite"/>
    </source>
</evidence>
<evidence type="ECO:0000313" key="3">
    <source>
        <dbReference type="Proteomes" id="UP000036902"/>
    </source>
</evidence>
<accession>A0A127K5M2</accession>
<feature type="compositionally biased region" description="Basic and acidic residues" evidence="1">
    <location>
        <begin position="113"/>
        <end position="125"/>
    </location>
</feature>
<gene>
    <name evidence="2" type="ORF">AC731_010015</name>
</gene>
<dbReference type="EMBL" id="CP014646">
    <property type="protein sequence ID" value="AMO37258.1"/>
    <property type="molecule type" value="Genomic_DNA"/>
</dbReference>
<name>A0A127K5M2_9RHOO</name>
<protein>
    <submittedName>
        <fullName evidence="2">Uncharacterized protein</fullName>
    </submittedName>
</protein>
<sequence>MDLTVVLSIVIAALFVTGWTTLRRRPQPMPAQTDIPAHPYHCVAVEARGGGCEAVRRMAGKRFLAAHAPQLPLSGCNQTSCECIYLHYEDRRHHNRRDPYIHARRAPITELSQDRRVTSGRRKTDLLAQPVL</sequence>
<dbReference type="AlphaFoldDB" id="A0A127K5M2"/>
<proteinExistence type="predicted"/>
<dbReference type="Proteomes" id="UP000036902">
    <property type="component" value="Chromosome"/>
</dbReference>